<comment type="caution">
    <text evidence="1">The sequence shown here is derived from an EMBL/GenBank/DDBJ whole genome shotgun (WGS) entry which is preliminary data.</text>
</comment>
<organism evidence="1 2">
    <name type="scientific">Nannocystis bainbridge</name>
    <dbReference type="NCBI Taxonomy" id="2995303"/>
    <lineage>
        <taxon>Bacteria</taxon>
        <taxon>Pseudomonadati</taxon>
        <taxon>Myxococcota</taxon>
        <taxon>Polyangia</taxon>
        <taxon>Nannocystales</taxon>
        <taxon>Nannocystaceae</taxon>
        <taxon>Nannocystis</taxon>
    </lineage>
</organism>
<dbReference type="EMBL" id="JAQNDL010000001">
    <property type="protein sequence ID" value="MDC0716210.1"/>
    <property type="molecule type" value="Genomic_DNA"/>
</dbReference>
<keyword evidence="2" id="KW-1185">Reference proteome</keyword>
<dbReference type="RefSeq" id="WP_272084657.1">
    <property type="nucleotide sequence ID" value="NZ_JAQNDL010000001.1"/>
</dbReference>
<reference evidence="1 2" key="1">
    <citation type="submission" date="2022-11" db="EMBL/GenBank/DDBJ databases">
        <title>Minimal conservation of predation-associated metabolite biosynthetic gene clusters underscores biosynthetic potential of Myxococcota including descriptions for ten novel species: Archangium lansinium sp. nov., Myxococcus landrumus sp. nov., Nannocystis bai.</title>
        <authorList>
            <person name="Ahearne A."/>
            <person name="Stevens C."/>
            <person name="Dowd S."/>
        </authorList>
    </citation>
    <scope>NUCLEOTIDE SEQUENCE [LARGE SCALE GENOMIC DNA]</scope>
    <source>
        <strain evidence="1 2">BB15-2</strain>
    </source>
</reference>
<sequence>MGPLEWSSLLAFTMEVHARRLTVTTKIVTQPPPATTVVKPRRRGEDAG</sequence>
<evidence type="ECO:0000313" key="2">
    <source>
        <dbReference type="Proteomes" id="UP001221686"/>
    </source>
</evidence>
<dbReference type="Proteomes" id="UP001221686">
    <property type="component" value="Unassembled WGS sequence"/>
</dbReference>
<evidence type="ECO:0000313" key="1">
    <source>
        <dbReference type="EMBL" id="MDC0716210.1"/>
    </source>
</evidence>
<gene>
    <name evidence="1" type="ORF">POL25_04865</name>
</gene>
<proteinExistence type="predicted"/>
<accession>A0ABT5DSQ5</accession>
<protein>
    <submittedName>
        <fullName evidence="1">Uncharacterized protein</fullName>
    </submittedName>
</protein>
<name>A0ABT5DSQ5_9BACT</name>